<feature type="binding site" evidence="11">
    <location>
        <begin position="269"/>
        <end position="283"/>
    </location>
    <ligand>
        <name>NAD(+)</name>
        <dbReference type="ChEBI" id="CHEBI:57540"/>
    </ligand>
</feature>
<evidence type="ECO:0000256" key="4">
    <source>
        <dbReference type="ARBA" id="ARBA00020461"/>
    </source>
</evidence>
<dbReference type="NCBIfam" id="TIGR00136">
    <property type="entry name" value="mnmG_gidA"/>
    <property type="match status" value="1"/>
</dbReference>
<keyword evidence="6 11" id="KW-0819">tRNA processing</keyword>
<feature type="binding site" evidence="11">
    <location>
        <position position="175"/>
    </location>
    <ligand>
        <name>FAD</name>
        <dbReference type="ChEBI" id="CHEBI:57692"/>
    </ligand>
</feature>
<dbReference type="Gene3D" id="3.50.50.60">
    <property type="entry name" value="FAD/NAD(P)-binding domain"/>
    <property type="match status" value="2"/>
</dbReference>
<comment type="similarity">
    <text evidence="3 11">Belongs to the MnmG family.</text>
</comment>
<dbReference type="InterPro" id="IPR004416">
    <property type="entry name" value="MnmG"/>
</dbReference>
<comment type="subunit">
    <text evidence="9 11">Homodimer. Heterotetramer of two MnmE and two MnmG subunits.</text>
</comment>
<dbReference type="GO" id="GO:0030488">
    <property type="term" value="P:tRNA methylation"/>
    <property type="evidence" value="ECO:0007669"/>
    <property type="project" value="TreeGrafter"/>
</dbReference>
<dbReference type="EMBL" id="CP034234">
    <property type="protein sequence ID" value="AZK43685.1"/>
    <property type="molecule type" value="Genomic_DNA"/>
</dbReference>
<dbReference type="GO" id="GO:0050660">
    <property type="term" value="F:flavin adenine dinucleotide binding"/>
    <property type="evidence" value="ECO:0007669"/>
    <property type="project" value="UniProtKB-UniRule"/>
</dbReference>
<proteinExistence type="inferred from homology"/>
<keyword evidence="11" id="KW-0963">Cytoplasm</keyword>
<dbReference type="FunFam" id="1.10.150.570:FF:000001">
    <property type="entry name" value="tRNA uridine 5-carboxymethylaminomethyl modification enzyme MnmG"/>
    <property type="match status" value="1"/>
</dbReference>
<dbReference type="InterPro" id="IPR026904">
    <property type="entry name" value="MnmG_C"/>
</dbReference>
<name>A0A3S8RL93_9FIRM</name>
<evidence type="ECO:0000256" key="10">
    <source>
        <dbReference type="ARBA" id="ARBA00031800"/>
    </source>
</evidence>
<dbReference type="PROSITE" id="PS01281">
    <property type="entry name" value="GIDA_2"/>
    <property type="match status" value="1"/>
</dbReference>
<dbReference type="Pfam" id="PF01134">
    <property type="entry name" value="GIDA"/>
    <property type="match status" value="1"/>
</dbReference>
<accession>A0A3S8RL93</accession>
<feature type="binding site" evidence="11">
    <location>
        <position position="120"/>
    </location>
    <ligand>
        <name>FAD</name>
        <dbReference type="ChEBI" id="CHEBI:57692"/>
    </ligand>
</feature>
<keyword evidence="7 11" id="KW-0274">FAD</keyword>
<comment type="function">
    <text evidence="2 11">NAD-binding protein involved in the addition of a carboxymethylaminomethyl (cmnm) group at the wobble position (U34) of certain tRNAs, forming tRNA-cmnm(5)s(2)U34.</text>
</comment>
<dbReference type="InterPro" id="IPR044920">
    <property type="entry name" value="MnmG_C_subdom_sf"/>
</dbReference>
<dbReference type="InterPro" id="IPR040131">
    <property type="entry name" value="MnmG_N"/>
</dbReference>
<dbReference type="HAMAP" id="MF_00129">
    <property type="entry name" value="MnmG_GidA"/>
    <property type="match status" value="1"/>
</dbReference>
<organism evidence="13 14">
    <name type="scientific">Erysipelothrix piscisicarius</name>
    <dbReference type="NCBI Taxonomy" id="2485784"/>
    <lineage>
        <taxon>Bacteria</taxon>
        <taxon>Bacillati</taxon>
        <taxon>Bacillota</taxon>
        <taxon>Erysipelotrichia</taxon>
        <taxon>Erysipelotrichales</taxon>
        <taxon>Erysipelotrichaceae</taxon>
        <taxon>Erysipelothrix</taxon>
    </lineage>
</organism>
<protein>
    <recommendedName>
        <fullName evidence="4 11">tRNA uridine 5-carboxymethylaminomethyl modification enzyme MnmG</fullName>
    </recommendedName>
    <alternativeName>
        <fullName evidence="10 11">Glucose-inhibited division protein A</fullName>
    </alternativeName>
</protein>
<dbReference type="Pfam" id="PF13932">
    <property type="entry name" value="SAM_GIDA_C"/>
    <property type="match status" value="1"/>
</dbReference>
<dbReference type="PROSITE" id="PS01280">
    <property type="entry name" value="GIDA_1"/>
    <property type="match status" value="1"/>
</dbReference>
<evidence type="ECO:0000256" key="3">
    <source>
        <dbReference type="ARBA" id="ARBA00007653"/>
    </source>
</evidence>
<dbReference type="PRINTS" id="PR00411">
    <property type="entry name" value="PNDRDTASEI"/>
</dbReference>
<dbReference type="InterPro" id="IPR002218">
    <property type="entry name" value="MnmG-rel"/>
</dbReference>
<dbReference type="GO" id="GO:0002098">
    <property type="term" value="P:tRNA wobble uridine modification"/>
    <property type="evidence" value="ECO:0007669"/>
    <property type="project" value="InterPro"/>
</dbReference>
<evidence type="ECO:0000313" key="13">
    <source>
        <dbReference type="EMBL" id="AZK43685.1"/>
    </source>
</evidence>
<evidence type="ECO:0000256" key="8">
    <source>
        <dbReference type="ARBA" id="ARBA00023027"/>
    </source>
</evidence>
<evidence type="ECO:0000256" key="1">
    <source>
        <dbReference type="ARBA" id="ARBA00001974"/>
    </source>
</evidence>
<evidence type="ECO:0000256" key="11">
    <source>
        <dbReference type="HAMAP-Rule" id="MF_00129"/>
    </source>
</evidence>
<comment type="subcellular location">
    <subcellularLocation>
        <location evidence="11">Cytoplasm</location>
    </subcellularLocation>
</comment>
<keyword evidence="5 11" id="KW-0285">Flavoprotein</keyword>
<reference evidence="13 14" key="1">
    <citation type="journal article" date="2020" name="Int. J. Syst. Evol. Microbiol.">
        <title>Description of Erysipelothrix piscisicarius sp. nov., an emergent fish pathogen, and assessment of virulence using a tiger barb (Puntigrus tetrazona) infection model.</title>
        <authorList>
            <person name="Pomaranski E.K."/>
            <person name="Griffin M.J."/>
            <person name="Camus A.C."/>
            <person name="Armwood A.R."/>
            <person name="Shelley J."/>
            <person name="Waldbieser G.C."/>
            <person name="LaFrentz B.R."/>
            <person name="Garcia J.C."/>
            <person name="Yanong R."/>
            <person name="Soto E."/>
        </authorList>
    </citation>
    <scope>NUCLEOTIDE SEQUENCE [LARGE SCALE GENOMIC DNA]</scope>
    <source>
        <strain evidence="13 14">15TAL0474</strain>
    </source>
</reference>
<dbReference type="PANTHER" id="PTHR11806:SF0">
    <property type="entry name" value="PROTEIN MTO1 HOMOLOG, MITOCHONDRIAL"/>
    <property type="match status" value="1"/>
</dbReference>
<dbReference type="Gene3D" id="1.10.10.1800">
    <property type="entry name" value="tRNA uridine 5-carboxymethylaminomethyl modification enzyme MnmG/GidA"/>
    <property type="match status" value="1"/>
</dbReference>
<dbReference type="InterPro" id="IPR020595">
    <property type="entry name" value="MnmG-rel_CS"/>
</dbReference>
<evidence type="ECO:0000313" key="14">
    <source>
        <dbReference type="Proteomes" id="UP000278804"/>
    </source>
</evidence>
<feature type="binding site" evidence="11">
    <location>
        <begin position="8"/>
        <end position="13"/>
    </location>
    <ligand>
        <name>FAD</name>
        <dbReference type="ChEBI" id="CHEBI:57692"/>
    </ligand>
</feature>
<evidence type="ECO:0000256" key="9">
    <source>
        <dbReference type="ARBA" id="ARBA00025948"/>
    </source>
</evidence>
<evidence type="ECO:0000259" key="12">
    <source>
        <dbReference type="SMART" id="SM01228"/>
    </source>
</evidence>
<dbReference type="Gene3D" id="1.10.150.570">
    <property type="entry name" value="GidA associated domain, C-terminal subdomain"/>
    <property type="match status" value="1"/>
</dbReference>
<dbReference type="KEGG" id="eri:EEI45_01785"/>
<feature type="domain" description="tRNA uridine 5-carboxymethylaminomethyl modification enzyme C-terminal subdomain" evidence="12">
    <location>
        <begin position="539"/>
        <end position="610"/>
    </location>
</feature>
<dbReference type="AlphaFoldDB" id="A0A3S8RL93"/>
<gene>
    <name evidence="11 13" type="primary">mnmG</name>
    <name evidence="11" type="synonym">gidA</name>
    <name evidence="13" type="ORF">EEI45_01785</name>
</gene>
<dbReference type="Proteomes" id="UP000278804">
    <property type="component" value="Chromosome"/>
</dbReference>
<dbReference type="FunFam" id="3.50.50.60:FF:000002">
    <property type="entry name" value="tRNA uridine 5-carboxymethylaminomethyl modification enzyme MnmG"/>
    <property type="match status" value="1"/>
</dbReference>
<comment type="cofactor">
    <cofactor evidence="1 11">
        <name>FAD</name>
        <dbReference type="ChEBI" id="CHEBI:57692"/>
    </cofactor>
</comment>
<dbReference type="PANTHER" id="PTHR11806">
    <property type="entry name" value="GLUCOSE INHIBITED DIVISION PROTEIN A"/>
    <property type="match status" value="1"/>
</dbReference>
<dbReference type="InterPro" id="IPR047001">
    <property type="entry name" value="MnmG_C_subdom"/>
</dbReference>
<dbReference type="SUPFAM" id="SSF51905">
    <property type="entry name" value="FAD/NAD(P)-binding domain"/>
    <property type="match status" value="1"/>
</dbReference>
<sequence>MYDVIVVGGGHAGVEAAVASARMGQRTALFTLNVDKIASMPCNPSIGGPAKGIVVREIEALGGVMGEIADKTALQFRILNSSKGPGVQCLRVQSDKLAYSRAMRDAVLAEPGIEIVQKMVEGVVAKNGIVTGVRCKGDEFVAAKAVIITSGTYMSSKILLSSSVTVSGPDGDPTTNSLSESLRALGLKTFRLKTGTPARVYTDSIDFSKTTIQPGDDEPYYFSNSTQKEDVIKEQYPCYLTYTNPTTHDLIEANLEKSSMYSGVVEGVGARYCPSIEDKIVRFADKNRHQIFLEPESAELDTTYVQGLSSSLPEEVQDAMIRTVPGLENCRVQRYGYAIEYDAIDPIQLKPSLEIMTVENLFTAGQINGTSGYEEAAGQGLMAGINAALKNQGKEPLILKRDEAYIGVMLDDLVTKGTLEPYRLLTSRAEYRLLLRHDNAYRRLSHFGHEIGLLSDEDYEKIELDIQIIDEFIEASKTIKLPHSPEFEAYFAEKDSPFQAHDLTIYDAVKRPGIELLEVLELLDMEVRKDLAFQIQVEIKYEGYIKKAMKEAEKLRSMENIKLPEDINYDSIENLSIEGRQKLTAVRPITMGQASRISGVNPADIAILAMVLKHKG</sequence>
<feature type="binding site" evidence="11">
    <location>
        <position position="366"/>
    </location>
    <ligand>
        <name>FAD</name>
        <dbReference type="ChEBI" id="CHEBI:57692"/>
    </ligand>
</feature>
<keyword evidence="14" id="KW-1185">Reference proteome</keyword>
<dbReference type="InterPro" id="IPR049312">
    <property type="entry name" value="GIDA_C_N"/>
</dbReference>
<evidence type="ECO:0000256" key="7">
    <source>
        <dbReference type="ARBA" id="ARBA00022827"/>
    </source>
</evidence>
<dbReference type="Pfam" id="PF21680">
    <property type="entry name" value="GIDA_C_1st"/>
    <property type="match status" value="1"/>
</dbReference>
<evidence type="ECO:0000256" key="6">
    <source>
        <dbReference type="ARBA" id="ARBA00022694"/>
    </source>
</evidence>
<evidence type="ECO:0000256" key="5">
    <source>
        <dbReference type="ARBA" id="ARBA00022630"/>
    </source>
</evidence>
<evidence type="ECO:0000256" key="2">
    <source>
        <dbReference type="ARBA" id="ARBA00003717"/>
    </source>
</evidence>
<dbReference type="InterPro" id="IPR036188">
    <property type="entry name" value="FAD/NAD-bd_sf"/>
</dbReference>
<keyword evidence="8 11" id="KW-0520">NAD</keyword>
<dbReference type="SMART" id="SM01228">
    <property type="entry name" value="GIDA_assoc_3"/>
    <property type="match status" value="1"/>
</dbReference>
<dbReference type="RefSeq" id="WP_125163904.1">
    <property type="nucleotide sequence ID" value="NZ_CP034234.1"/>
</dbReference>
<dbReference type="GO" id="GO:0005829">
    <property type="term" value="C:cytosol"/>
    <property type="evidence" value="ECO:0007669"/>
    <property type="project" value="TreeGrafter"/>
</dbReference>